<dbReference type="SUPFAM" id="SSF52279">
    <property type="entry name" value="Beta-D-glucan exohydrolase, C-terminal domain"/>
    <property type="match status" value="1"/>
</dbReference>
<proteinExistence type="inferred from homology"/>
<dbReference type="PANTHER" id="PTHR42715">
    <property type="entry name" value="BETA-GLUCOSIDASE"/>
    <property type="match status" value="1"/>
</dbReference>
<evidence type="ECO:0000256" key="3">
    <source>
        <dbReference type="SAM" id="SignalP"/>
    </source>
</evidence>
<sequence length="756" mass="80741">MNNRKMRGFMSTLLLATALSAGIARAAESAAPAIATTAPVARPWMNTSLSAGARADLLLRAMTVEEKKLLVFGYFGSPFKERNYLPPAGIRMGSAGYIPGIDRLGIPAQWQTDAGLGVATQRDSTEPMRERTSLPAGIATVATWNPALARQGGAMIGKEARLSGFNVMLAGGINLVREPRNGRNFEYGTEDPLLAGIMVGAQISGIQSNNIVSTIKHYALNAQETGRFVLSANIDEADARMSDLLAFEIAIERSNPGSVMCAYNRYNSDYACENDFLLNKVLKGDWGFKGYVMSDWGAVHSTAKSANNGLDQESGYIFDKEMFFGADLLGKALADGSVPMARLDDMNRRILRALFDHGVMDNPVAVEDHKIDYAAHAEITRADAEQGIVLLKNQGGILPLAAGASKIAVIGGYADKGVMSGGGSSTVFGRGGNPVPGLGPKHFPGPVVFHGNPPLAAIQARARGDVTFDAGIDPAAAAKLAADSDLAIVFVNQWTGEAMDFALTLPDNQDALVAAVAKANKRTIVVVQSGGPVFMPWLKDVGAVLAAWYPGTAGGEAIARVLYGDVDASGRLPVTFPASLEQLPRPKLDGEGLPEGTKFEVSYIEGAAVGYKWFDKKGHTPLFPFGYGLSYTDFRYNDLKAEVGSDGILTLSGTLTNTGNRTGMAVPQFYVGPVDGGWEAPKRLAGWQKLELTPGASARFRIPVDMRILAMFDVAKKEWVVKQGRYTVWMGKSATDLVLDTEVTLKGTRFTAVKER</sequence>
<dbReference type="Pfam" id="PF01915">
    <property type="entry name" value="Glyco_hydro_3_C"/>
    <property type="match status" value="1"/>
</dbReference>
<dbReference type="AlphaFoldDB" id="A0A255YZ93"/>
<feature type="signal peptide" evidence="3">
    <location>
        <begin position="1"/>
        <end position="26"/>
    </location>
</feature>
<dbReference type="SMART" id="SM01217">
    <property type="entry name" value="Fn3_like"/>
    <property type="match status" value="1"/>
</dbReference>
<keyword evidence="3" id="KW-0732">Signal</keyword>
<dbReference type="EMBL" id="NOXU01000028">
    <property type="protein sequence ID" value="OYQ34567.1"/>
    <property type="molecule type" value="Genomic_DNA"/>
</dbReference>
<keyword evidence="6" id="KW-1185">Reference proteome</keyword>
<evidence type="ECO:0000313" key="6">
    <source>
        <dbReference type="Proteomes" id="UP000216998"/>
    </source>
</evidence>
<comment type="similarity">
    <text evidence="1">Belongs to the glycosyl hydrolase 3 family.</text>
</comment>
<evidence type="ECO:0000256" key="2">
    <source>
        <dbReference type="ARBA" id="ARBA00022801"/>
    </source>
</evidence>
<protein>
    <submittedName>
        <fullName evidence="5">Glycosyl hydrolase</fullName>
    </submittedName>
</protein>
<organism evidence="5 6">
    <name type="scientific">Niveispirillum lacus</name>
    <dbReference type="NCBI Taxonomy" id="1981099"/>
    <lineage>
        <taxon>Bacteria</taxon>
        <taxon>Pseudomonadati</taxon>
        <taxon>Pseudomonadota</taxon>
        <taxon>Alphaproteobacteria</taxon>
        <taxon>Rhodospirillales</taxon>
        <taxon>Azospirillaceae</taxon>
        <taxon>Niveispirillum</taxon>
    </lineage>
</organism>
<name>A0A255YZ93_9PROT</name>
<feature type="chain" id="PRO_5012197553" evidence="3">
    <location>
        <begin position="27"/>
        <end position="756"/>
    </location>
</feature>
<evidence type="ECO:0000313" key="5">
    <source>
        <dbReference type="EMBL" id="OYQ34567.1"/>
    </source>
</evidence>
<dbReference type="SUPFAM" id="SSF51445">
    <property type="entry name" value="(Trans)glycosidases"/>
    <property type="match status" value="1"/>
</dbReference>
<dbReference type="InterPro" id="IPR001764">
    <property type="entry name" value="Glyco_hydro_3_N"/>
</dbReference>
<dbReference type="Gene3D" id="3.40.50.1700">
    <property type="entry name" value="Glycoside hydrolase family 3 C-terminal domain"/>
    <property type="match status" value="1"/>
</dbReference>
<gene>
    <name evidence="5" type="ORF">CHU95_11190</name>
</gene>
<dbReference type="PANTHER" id="PTHR42715:SF10">
    <property type="entry name" value="BETA-GLUCOSIDASE"/>
    <property type="match status" value="1"/>
</dbReference>
<reference evidence="5 6" key="1">
    <citation type="submission" date="2017-07" db="EMBL/GenBank/DDBJ databases">
        <title>Niveispirillum cyanobacteriorum sp. nov., isolated from cyanobacterial aggregates in a eutrophic lake.</title>
        <authorList>
            <person name="Cai H."/>
        </authorList>
    </citation>
    <scope>NUCLEOTIDE SEQUENCE [LARGE SCALE GENOMIC DNA]</scope>
    <source>
        <strain evidence="6">TH1-14</strain>
    </source>
</reference>
<feature type="domain" description="Fibronectin type III-like" evidence="4">
    <location>
        <begin position="665"/>
        <end position="734"/>
    </location>
</feature>
<dbReference type="PRINTS" id="PR00133">
    <property type="entry name" value="GLHYDRLASE3"/>
</dbReference>
<dbReference type="InterPro" id="IPR017853">
    <property type="entry name" value="GH"/>
</dbReference>
<dbReference type="InterPro" id="IPR026891">
    <property type="entry name" value="Fn3-like"/>
</dbReference>
<dbReference type="OrthoDB" id="9781691at2"/>
<dbReference type="RefSeq" id="WP_094456417.1">
    <property type="nucleotide sequence ID" value="NZ_NOXU01000028.1"/>
</dbReference>
<evidence type="ECO:0000259" key="4">
    <source>
        <dbReference type="SMART" id="SM01217"/>
    </source>
</evidence>
<dbReference type="InterPro" id="IPR013783">
    <property type="entry name" value="Ig-like_fold"/>
</dbReference>
<dbReference type="Proteomes" id="UP000216998">
    <property type="component" value="Unassembled WGS sequence"/>
</dbReference>
<dbReference type="Pfam" id="PF00933">
    <property type="entry name" value="Glyco_hydro_3"/>
    <property type="match status" value="1"/>
</dbReference>
<dbReference type="InterPro" id="IPR050288">
    <property type="entry name" value="Cellulose_deg_GH3"/>
</dbReference>
<dbReference type="Gene3D" id="2.60.40.10">
    <property type="entry name" value="Immunoglobulins"/>
    <property type="match status" value="1"/>
</dbReference>
<accession>A0A255YZ93</accession>
<dbReference type="Gene3D" id="3.20.20.300">
    <property type="entry name" value="Glycoside hydrolase, family 3, N-terminal domain"/>
    <property type="match status" value="1"/>
</dbReference>
<evidence type="ECO:0000256" key="1">
    <source>
        <dbReference type="ARBA" id="ARBA00005336"/>
    </source>
</evidence>
<dbReference type="InterPro" id="IPR036962">
    <property type="entry name" value="Glyco_hydro_3_N_sf"/>
</dbReference>
<dbReference type="GO" id="GO:0004553">
    <property type="term" value="F:hydrolase activity, hydrolyzing O-glycosyl compounds"/>
    <property type="evidence" value="ECO:0007669"/>
    <property type="project" value="InterPro"/>
</dbReference>
<dbReference type="Pfam" id="PF14310">
    <property type="entry name" value="Fn3-like"/>
    <property type="match status" value="1"/>
</dbReference>
<keyword evidence="2 5" id="KW-0378">Hydrolase</keyword>
<dbReference type="GO" id="GO:0005975">
    <property type="term" value="P:carbohydrate metabolic process"/>
    <property type="evidence" value="ECO:0007669"/>
    <property type="project" value="InterPro"/>
</dbReference>
<dbReference type="InterPro" id="IPR002772">
    <property type="entry name" value="Glyco_hydro_3_C"/>
</dbReference>
<dbReference type="InterPro" id="IPR036881">
    <property type="entry name" value="Glyco_hydro_3_C_sf"/>
</dbReference>
<comment type="caution">
    <text evidence="5">The sequence shown here is derived from an EMBL/GenBank/DDBJ whole genome shotgun (WGS) entry which is preliminary data.</text>
</comment>